<feature type="domain" description="ABC transporter" evidence="9">
    <location>
        <begin position="1"/>
        <end position="252"/>
    </location>
</feature>
<evidence type="ECO:0000256" key="4">
    <source>
        <dbReference type="ARBA" id="ARBA00022475"/>
    </source>
</evidence>
<proteinExistence type="inferred from homology"/>
<dbReference type="Proteomes" id="UP001179614">
    <property type="component" value="Chromosome"/>
</dbReference>
<keyword evidence="4" id="KW-1003">Cell membrane</keyword>
<evidence type="ECO:0000259" key="9">
    <source>
        <dbReference type="PROSITE" id="PS50893"/>
    </source>
</evidence>
<comment type="similarity">
    <text evidence="2">Belongs to the ABC transporter superfamily.</text>
</comment>
<dbReference type="GO" id="GO:0005524">
    <property type="term" value="F:ATP binding"/>
    <property type="evidence" value="ECO:0007669"/>
    <property type="project" value="UniProtKB-KW"/>
</dbReference>
<dbReference type="PROSITE" id="PS50893">
    <property type="entry name" value="ABC_TRANSPORTER_2"/>
    <property type="match status" value="1"/>
</dbReference>
<dbReference type="PANTHER" id="PTHR43297">
    <property type="entry name" value="OLIGOPEPTIDE TRANSPORT ATP-BINDING PROTEIN APPD"/>
    <property type="match status" value="1"/>
</dbReference>
<dbReference type="InterPro" id="IPR013563">
    <property type="entry name" value="Oligopep_ABC_C"/>
</dbReference>
<keyword evidence="6 10" id="KW-0067">ATP-binding</keyword>
<keyword evidence="11" id="KW-1185">Reference proteome</keyword>
<evidence type="ECO:0000256" key="2">
    <source>
        <dbReference type="ARBA" id="ARBA00005417"/>
    </source>
</evidence>
<dbReference type="PROSITE" id="PS00211">
    <property type="entry name" value="ABC_TRANSPORTER_1"/>
    <property type="match status" value="1"/>
</dbReference>
<dbReference type="PANTHER" id="PTHR43297:SF2">
    <property type="entry name" value="DIPEPTIDE TRANSPORT ATP-BINDING PROTEIN DPPD"/>
    <property type="match status" value="1"/>
</dbReference>
<organism evidence="10 11">
    <name type="scientific">Bradyrhizobium xenonodulans</name>
    <dbReference type="NCBI Taxonomy" id="2736875"/>
    <lineage>
        <taxon>Bacteria</taxon>
        <taxon>Pseudomonadati</taxon>
        <taxon>Pseudomonadota</taxon>
        <taxon>Alphaproteobacteria</taxon>
        <taxon>Hyphomicrobiales</taxon>
        <taxon>Nitrobacteraceae</taxon>
        <taxon>Bradyrhizobium</taxon>
    </lineage>
</organism>
<dbReference type="InterPro" id="IPR003439">
    <property type="entry name" value="ABC_transporter-like_ATP-bd"/>
</dbReference>
<evidence type="ECO:0000256" key="1">
    <source>
        <dbReference type="ARBA" id="ARBA00004417"/>
    </source>
</evidence>
<reference evidence="10" key="1">
    <citation type="submission" date="2021-12" db="EMBL/GenBank/DDBJ databases">
        <title>Bradyrhizobium xenonodulans sp. nov.</title>
        <authorList>
            <person name="Claassens R."/>
            <person name="Venter S.N."/>
            <person name="Beukes C.W."/>
            <person name="Stepkowski T."/>
            <person name="Steenkamp E.T."/>
        </authorList>
    </citation>
    <scope>NUCLEOTIDE SEQUENCE</scope>
    <source>
        <strain evidence="10">14AB</strain>
    </source>
</reference>
<dbReference type="Gene3D" id="3.40.50.300">
    <property type="entry name" value="P-loop containing nucleotide triphosphate hydrolases"/>
    <property type="match status" value="1"/>
</dbReference>
<dbReference type="InterPro" id="IPR017871">
    <property type="entry name" value="ABC_transporter-like_CS"/>
</dbReference>
<dbReference type="InterPro" id="IPR050388">
    <property type="entry name" value="ABC_Ni/Peptide_Import"/>
</dbReference>
<evidence type="ECO:0000256" key="8">
    <source>
        <dbReference type="ARBA" id="ARBA00024722"/>
    </source>
</evidence>
<evidence type="ECO:0000313" key="10">
    <source>
        <dbReference type="EMBL" id="WBL82753.1"/>
    </source>
</evidence>
<dbReference type="CDD" id="cd03257">
    <property type="entry name" value="ABC_NikE_OppD_transporters"/>
    <property type="match status" value="1"/>
</dbReference>
<comment type="function">
    <text evidence="8">Involved in beta-(1--&gt;2)glucan export. Transmembrane domains (TMD) form a pore in the inner membrane and the ATP-binding domain (NBD) is responsible for energy generation.</text>
</comment>
<dbReference type="NCBIfam" id="TIGR01727">
    <property type="entry name" value="oligo_HPY"/>
    <property type="match status" value="1"/>
</dbReference>
<dbReference type="SUPFAM" id="SSF52540">
    <property type="entry name" value="P-loop containing nucleoside triphosphate hydrolases"/>
    <property type="match status" value="1"/>
</dbReference>
<accession>A0ABY7MWP9</accession>
<evidence type="ECO:0000313" key="11">
    <source>
        <dbReference type="Proteomes" id="UP001179614"/>
    </source>
</evidence>
<evidence type="ECO:0000256" key="7">
    <source>
        <dbReference type="ARBA" id="ARBA00023136"/>
    </source>
</evidence>
<dbReference type="EMBL" id="CP089391">
    <property type="protein sequence ID" value="WBL82753.1"/>
    <property type="molecule type" value="Genomic_DNA"/>
</dbReference>
<keyword evidence="7" id="KW-0472">Membrane</keyword>
<protein>
    <submittedName>
        <fullName evidence="10">ABC transporter ATP-binding protein</fullName>
    </submittedName>
</protein>
<dbReference type="Pfam" id="PF08352">
    <property type="entry name" value="oligo_HPY"/>
    <property type="match status" value="1"/>
</dbReference>
<name>A0ABY7MWP9_9BRAD</name>
<keyword evidence="3" id="KW-0813">Transport</keyword>
<comment type="subcellular location">
    <subcellularLocation>
        <location evidence="1">Cell inner membrane</location>
        <topology evidence="1">Peripheral membrane protein</topology>
    </subcellularLocation>
</comment>
<dbReference type="Pfam" id="PF00005">
    <property type="entry name" value="ABC_tran"/>
    <property type="match status" value="1"/>
</dbReference>
<dbReference type="SMART" id="SM00382">
    <property type="entry name" value="AAA"/>
    <property type="match status" value="1"/>
</dbReference>
<dbReference type="InterPro" id="IPR027417">
    <property type="entry name" value="P-loop_NTPase"/>
</dbReference>
<dbReference type="InterPro" id="IPR003593">
    <property type="entry name" value="AAA+_ATPase"/>
</dbReference>
<keyword evidence="5" id="KW-0547">Nucleotide-binding</keyword>
<gene>
    <name evidence="10" type="ORF">I3J27_33695</name>
</gene>
<evidence type="ECO:0000256" key="6">
    <source>
        <dbReference type="ARBA" id="ARBA00022840"/>
    </source>
</evidence>
<evidence type="ECO:0000256" key="3">
    <source>
        <dbReference type="ARBA" id="ARBA00022448"/>
    </source>
</evidence>
<sequence>MQVRRLTTKFGDGPGAITAVNDVSFDINPGETLAMVGESGSGKSLTALSILRLVPEPPGRITGGEILFDGIDLTKLSENEMREIRGNRIAMIFQEPMTSLNPSLTIGLQLAEPINLHRHVPWQKAYHKAKELLDRVRMPDSHSRLHNHPHQFSGGMRQRIMIAMALSCQPKLIIADEPTTALDVTVQAQILELLKELTRETGSALMLITHDLGAVARYADRVCVMYGGKIIETASALDLYDRPMHPYTRGLMASIPRLDQEAGRRLVPIKGQPPNLAELPPGCAFNPRCGEVVDRCRRDVPKLMTADDKHMHACWVAPHV</sequence>
<evidence type="ECO:0000256" key="5">
    <source>
        <dbReference type="ARBA" id="ARBA00022741"/>
    </source>
</evidence>